<sequence>IAQKRKREADPQDDVHALEEPLQKKLRPHSSTCALVLDPPQPSPTSAATGTHQKINGLLQWCLVVHDNLIVMPQQQSAEVCNLKDILKNNRNREETQDDSLELEGPAVLVLDLHPQLSPSAATMTDDKKIVQKRTKETESQAPPLQELEEPQIKQQPPSSATDNKT</sequence>
<proteinExistence type="predicted"/>
<keyword evidence="3" id="KW-1185">Reference proteome</keyword>
<feature type="compositionally biased region" description="Basic and acidic residues" evidence="1">
    <location>
        <begin position="125"/>
        <end position="139"/>
    </location>
</feature>
<gene>
    <name evidence="2" type="ORF">DAT39_001450</name>
</gene>
<feature type="compositionally biased region" description="Basic and acidic residues" evidence="1">
    <location>
        <begin position="7"/>
        <end position="23"/>
    </location>
</feature>
<name>A0A8J4XB99_CLAMG</name>
<dbReference type="OrthoDB" id="10372391at2759"/>
<protein>
    <submittedName>
        <fullName evidence="2">Uncharacterized protein</fullName>
    </submittedName>
</protein>
<evidence type="ECO:0000313" key="2">
    <source>
        <dbReference type="EMBL" id="KAF5908789.1"/>
    </source>
</evidence>
<dbReference type="Proteomes" id="UP000727407">
    <property type="component" value="Unassembled WGS sequence"/>
</dbReference>
<evidence type="ECO:0000313" key="3">
    <source>
        <dbReference type="Proteomes" id="UP000727407"/>
    </source>
</evidence>
<dbReference type="AlphaFoldDB" id="A0A8J4XB99"/>
<feature type="non-terminal residue" evidence="2">
    <location>
        <position position="166"/>
    </location>
</feature>
<feature type="compositionally biased region" description="Polar residues" evidence="1">
    <location>
        <begin position="153"/>
        <end position="166"/>
    </location>
</feature>
<feature type="region of interest" description="Disordered" evidence="1">
    <location>
        <begin position="1"/>
        <end position="24"/>
    </location>
</feature>
<organism evidence="2 3">
    <name type="scientific">Clarias magur</name>
    <name type="common">Asian catfish</name>
    <name type="synonym">Macropteronotus magur</name>
    <dbReference type="NCBI Taxonomy" id="1594786"/>
    <lineage>
        <taxon>Eukaryota</taxon>
        <taxon>Metazoa</taxon>
        <taxon>Chordata</taxon>
        <taxon>Craniata</taxon>
        <taxon>Vertebrata</taxon>
        <taxon>Euteleostomi</taxon>
        <taxon>Actinopterygii</taxon>
        <taxon>Neopterygii</taxon>
        <taxon>Teleostei</taxon>
        <taxon>Ostariophysi</taxon>
        <taxon>Siluriformes</taxon>
        <taxon>Clariidae</taxon>
        <taxon>Clarias</taxon>
    </lineage>
</organism>
<feature type="non-terminal residue" evidence="2">
    <location>
        <position position="1"/>
    </location>
</feature>
<feature type="region of interest" description="Disordered" evidence="1">
    <location>
        <begin position="119"/>
        <end position="166"/>
    </location>
</feature>
<comment type="caution">
    <text evidence="2">The sequence shown here is derived from an EMBL/GenBank/DDBJ whole genome shotgun (WGS) entry which is preliminary data.</text>
</comment>
<accession>A0A8J4XB99</accession>
<evidence type="ECO:0000256" key="1">
    <source>
        <dbReference type="SAM" id="MobiDB-lite"/>
    </source>
</evidence>
<reference evidence="2" key="1">
    <citation type="submission" date="2020-07" db="EMBL/GenBank/DDBJ databases">
        <title>Clarias magur genome sequencing, assembly and annotation.</title>
        <authorList>
            <person name="Kushwaha B."/>
            <person name="Kumar R."/>
            <person name="Das P."/>
            <person name="Joshi C.G."/>
            <person name="Kumar D."/>
            <person name="Nagpure N.S."/>
            <person name="Pandey M."/>
            <person name="Agarwal S."/>
            <person name="Srivastava S."/>
            <person name="Singh M."/>
            <person name="Sahoo L."/>
            <person name="Jayasankar P."/>
            <person name="Meher P.K."/>
            <person name="Koringa P.G."/>
            <person name="Iquebal M.A."/>
            <person name="Das S.P."/>
            <person name="Bit A."/>
            <person name="Patnaik S."/>
            <person name="Patel N."/>
            <person name="Shah T.M."/>
            <person name="Hinsu A."/>
            <person name="Jena J.K."/>
        </authorList>
    </citation>
    <scope>NUCLEOTIDE SEQUENCE</scope>
    <source>
        <strain evidence="2">CIFAMagur01</strain>
        <tissue evidence="2">Testis</tissue>
    </source>
</reference>
<dbReference type="EMBL" id="QNUK01000010">
    <property type="protein sequence ID" value="KAF5908789.1"/>
    <property type="molecule type" value="Genomic_DNA"/>
</dbReference>